<dbReference type="RefSeq" id="WP_077448819.1">
    <property type="nucleotide sequence ID" value="NZ_FUGD01000085.1"/>
</dbReference>
<dbReference type="Proteomes" id="UP000188169">
    <property type="component" value="Unassembled WGS sequence"/>
</dbReference>
<reference evidence="2" key="1">
    <citation type="submission" date="2017-02" db="EMBL/GenBank/DDBJ databases">
        <authorList>
            <person name="Mornico D."/>
        </authorList>
    </citation>
    <scope>NUCLEOTIDE SEQUENCE [LARGE SCALE GENOMIC DNA]</scope>
</reference>
<dbReference type="Gene3D" id="1.20.120.740">
    <property type="entry name" value="YgfB uncharacterised protein family UPF0149, PF03695"/>
    <property type="match status" value="1"/>
</dbReference>
<name>A0A1R4EG16_9GAMM</name>
<dbReference type="AlphaFoldDB" id="A0A1R4EG16"/>
<dbReference type="NCBIfam" id="TIGR02292">
    <property type="entry name" value="ygfB_yecA"/>
    <property type="match status" value="1"/>
</dbReference>
<sequence>MTLEELQNFLDSDANAHGLDSVATHGFLTATIVGKPLPNWLSLLFEGQDSKVSAEVKAAVKEWRAELLEDLQREEGIALPLEIDEDSGEMDFSPESELTAWSIGFVDAMYGDETVDWFSDEESSEDVAMLTLPMMVFSGIDTVDGDEDEDLAAIRRDDDALAQMANSIEGNLSELFLLFNTEE</sequence>
<dbReference type="EMBL" id="FUGD01000085">
    <property type="protein sequence ID" value="SJM37422.1"/>
    <property type="molecule type" value="Genomic_DNA"/>
</dbReference>
<proteinExistence type="predicted"/>
<dbReference type="InterPro" id="IPR036255">
    <property type="entry name" value="YgfB-like_sf"/>
</dbReference>
<dbReference type="InterPro" id="IPR011978">
    <property type="entry name" value="YgfB-like"/>
</dbReference>
<organism evidence="1 2">
    <name type="scientific">Psychrobacter pasteurii</name>
    <dbReference type="NCBI Taxonomy" id="1945520"/>
    <lineage>
        <taxon>Bacteria</taxon>
        <taxon>Pseudomonadati</taxon>
        <taxon>Pseudomonadota</taxon>
        <taxon>Gammaproteobacteria</taxon>
        <taxon>Moraxellales</taxon>
        <taxon>Moraxellaceae</taxon>
        <taxon>Psychrobacter</taxon>
    </lineage>
</organism>
<evidence type="ECO:0000313" key="2">
    <source>
        <dbReference type="Proteomes" id="UP000188169"/>
    </source>
</evidence>
<dbReference type="SUPFAM" id="SSF101327">
    <property type="entry name" value="YgfB-like"/>
    <property type="match status" value="1"/>
</dbReference>
<protein>
    <recommendedName>
        <fullName evidence="3">YecA family protein</fullName>
    </recommendedName>
</protein>
<dbReference type="OrthoDB" id="7008537at2"/>
<keyword evidence="2" id="KW-1185">Reference proteome</keyword>
<evidence type="ECO:0008006" key="3">
    <source>
        <dbReference type="Google" id="ProtNLM"/>
    </source>
</evidence>
<dbReference type="STRING" id="1945520.A1019T_01394"/>
<accession>A0A1R4EG16</accession>
<gene>
    <name evidence="1" type="ORF">A1019T_01394</name>
</gene>
<dbReference type="Pfam" id="PF03695">
    <property type="entry name" value="UPF0149"/>
    <property type="match status" value="1"/>
</dbReference>
<evidence type="ECO:0000313" key="1">
    <source>
        <dbReference type="EMBL" id="SJM37422.1"/>
    </source>
</evidence>